<dbReference type="PROSITE" id="PS51352">
    <property type="entry name" value="THIOREDOXIN_2"/>
    <property type="match status" value="1"/>
</dbReference>
<accession>A0AAE3EFM3</accession>
<dbReference type="Proteomes" id="UP001198163">
    <property type="component" value="Unassembled WGS sequence"/>
</dbReference>
<dbReference type="InterPro" id="IPR036249">
    <property type="entry name" value="Thioredoxin-like_sf"/>
</dbReference>
<feature type="domain" description="Thioredoxin" evidence="4">
    <location>
        <begin position="83"/>
        <end position="223"/>
    </location>
</feature>
<dbReference type="Gene3D" id="3.40.30.10">
    <property type="entry name" value="Glutaredoxin"/>
    <property type="match status" value="1"/>
</dbReference>
<feature type="signal peptide" evidence="3">
    <location>
        <begin position="1"/>
        <end position="26"/>
    </location>
</feature>
<dbReference type="RefSeq" id="WP_230753638.1">
    <property type="nucleotide sequence ID" value="NZ_JAINWA010000001.1"/>
</dbReference>
<gene>
    <name evidence="5" type="ORF">K7J14_04515</name>
</gene>
<evidence type="ECO:0000259" key="4">
    <source>
        <dbReference type="PROSITE" id="PS51352"/>
    </source>
</evidence>
<reference evidence="5" key="1">
    <citation type="submission" date="2021-08" db="EMBL/GenBank/DDBJ databases">
        <title>Comparative analyses of Brucepasteria parasyntrophica and Teretinema zuelzerae.</title>
        <authorList>
            <person name="Song Y."/>
            <person name="Brune A."/>
        </authorList>
    </citation>
    <scope>NUCLEOTIDE SEQUENCE</scope>
    <source>
        <strain evidence="5">DSM 1903</strain>
    </source>
</reference>
<evidence type="ECO:0000313" key="5">
    <source>
        <dbReference type="EMBL" id="MCD1653960.1"/>
    </source>
</evidence>
<dbReference type="InterPro" id="IPR050553">
    <property type="entry name" value="Thioredoxin_ResA/DsbE_sf"/>
</dbReference>
<dbReference type="SUPFAM" id="SSF52833">
    <property type="entry name" value="Thioredoxin-like"/>
    <property type="match status" value="1"/>
</dbReference>
<feature type="chain" id="PRO_5042239148" evidence="3">
    <location>
        <begin position="27"/>
        <end position="223"/>
    </location>
</feature>
<dbReference type="AlphaFoldDB" id="A0AAE3EFM3"/>
<sequence length="223" mass="23641">MKTRTRHIANSIALAFFALIPLASCGAAGKTEKPASPKESPVSGAQETNAATAKPAADSPLPAANPSEGGAEKKLSALGFHVFPEPPALPPFTVQALDGRELSSESLKGKATLLNFWATWCPPCKREMPSIQRLHDAMEGEDFQITAISVGEKKDTVTAFLKSNPYTFPIYLDESGQLGASFASQGIPTTYVLNKQGLVVAGIVGSRDYDDPELIAVLKELAK</sequence>
<dbReference type="InterPro" id="IPR013766">
    <property type="entry name" value="Thioredoxin_domain"/>
</dbReference>
<organism evidence="5 6">
    <name type="scientific">Teretinema zuelzerae</name>
    <dbReference type="NCBI Taxonomy" id="156"/>
    <lineage>
        <taxon>Bacteria</taxon>
        <taxon>Pseudomonadati</taxon>
        <taxon>Spirochaetota</taxon>
        <taxon>Spirochaetia</taxon>
        <taxon>Spirochaetales</taxon>
        <taxon>Treponemataceae</taxon>
        <taxon>Teretinema</taxon>
    </lineage>
</organism>
<keyword evidence="1" id="KW-0676">Redox-active center</keyword>
<dbReference type="CDD" id="cd02966">
    <property type="entry name" value="TlpA_like_family"/>
    <property type="match status" value="1"/>
</dbReference>
<dbReference type="Pfam" id="PF00578">
    <property type="entry name" value="AhpC-TSA"/>
    <property type="match status" value="1"/>
</dbReference>
<dbReference type="EMBL" id="JAINWA010000001">
    <property type="protein sequence ID" value="MCD1653960.1"/>
    <property type="molecule type" value="Genomic_DNA"/>
</dbReference>
<evidence type="ECO:0000256" key="1">
    <source>
        <dbReference type="ARBA" id="ARBA00023284"/>
    </source>
</evidence>
<dbReference type="PANTHER" id="PTHR42852:SF17">
    <property type="entry name" value="THIOREDOXIN-LIKE PROTEIN HI_1115"/>
    <property type="match status" value="1"/>
</dbReference>
<dbReference type="InterPro" id="IPR017937">
    <property type="entry name" value="Thioredoxin_CS"/>
</dbReference>
<keyword evidence="3" id="KW-0732">Signal</keyword>
<evidence type="ECO:0000313" key="6">
    <source>
        <dbReference type="Proteomes" id="UP001198163"/>
    </source>
</evidence>
<dbReference type="InterPro" id="IPR000866">
    <property type="entry name" value="AhpC/TSA"/>
</dbReference>
<dbReference type="GO" id="GO:0016491">
    <property type="term" value="F:oxidoreductase activity"/>
    <property type="evidence" value="ECO:0007669"/>
    <property type="project" value="InterPro"/>
</dbReference>
<evidence type="ECO:0000256" key="2">
    <source>
        <dbReference type="SAM" id="MobiDB-lite"/>
    </source>
</evidence>
<protein>
    <submittedName>
        <fullName evidence="5">TlpA family protein disulfide reductase</fullName>
    </submittedName>
</protein>
<dbReference type="PANTHER" id="PTHR42852">
    <property type="entry name" value="THIOL:DISULFIDE INTERCHANGE PROTEIN DSBE"/>
    <property type="match status" value="1"/>
</dbReference>
<feature type="region of interest" description="Disordered" evidence="2">
    <location>
        <begin position="28"/>
        <end position="70"/>
    </location>
</feature>
<keyword evidence="6" id="KW-1185">Reference proteome</keyword>
<name>A0AAE3EFM3_9SPIR</name>
<proteinExistence type="predicted"/>
<evidence type="ECO:0000256" key="3">
    <source>
        <dbReference type="SAM" id="SignalP"/>
    </source>
</evidence>
<dbReference type="GO" id="GO:0016209">
    <property type="term" value="F:antioxidant activity"/>
    <property type="evidence" value="ECO:0007669"/>
    <property type="project" value="InterPro"/>
</dbReference>
<comment type="caution">
    <text evidence="5">The sequence shown here is derived from an EMBL/GenBank/DDBJ whole genome shotgun (WGS) entry which is preliminary data.</text>
</comment>
<dbReference type="PROSITE" id="PS00194">
    <property type="entry name" value="THIOREDOXIN_1"/>
    <property type="match status" value="1"/>
</dbReference>